<dbReference type="AlphaFoldDB" id="A0A3N4LT27"/>
<name>A0A3N4LT27_9PEZI</name>
<dbReference type="Proteomes" id="UP000267821">
    <property type="component" value="Unassembled WGS sequence"/>
</dbReference>
<proteinExistence type="predicted"/>
<evidence type="ECO:0000313" key="2">
    <source>
        <dbReference type="Proteomes" id="UP000267821"/>
    </source>
</evidence>
<sequence length="113" mass="12180">MTMRLSSSILSVLKASLHPSSPLIAQLSLAAPIICTSCLIPSINLAPASTRTYANGSASSKRWTARQTSDPYKRAAKVEQLRSRAGFKLMQVRRGGLSNTTFTWAKGFVAVKP</sequence>
<dbReference type="InParanoid" id="A0A3N4LT27"/>
<evidence type="ECO:0000313" key="1">
    <source>
        <dbReference type="EMBL" id="RPB23791.1"/>
    </source>
</evidence>
<dbReference type="STRING" id="1051890.A0A3N4LT27"/>
<gene>
    <name evidence="1" type="ORF">L211DRAFT_222011</name>
</gene>
<accession>A0A3N4LT27</accession>
<dbReference type="EMBL" id="ML121544">
    <property type="protein sequence ID" value="RPB23791.1"/>
    <property type="molecule type" value="Genomic_DNA"/>
</dbReference>
<keyword evidence="2" id="KW-1185">Reference proteome</keyword>
<dbReference type="OrthoDB" id="20105at2759"/>
<organism evidence="1 2">
    <name type="scientific">Terfezia boudieri ATCC MYA-4762</name>
    <dbReference type="NCBI Taxonomy" id="1051890"/>
    <lineage>
        <taxon>Eukaryota</taxon>
        <taxon>Fungi</taxon>
        <taxon>Dikarya</taxon>
        <taxon>Ascomycota</taxon>
        <taxon>Pezizomycotina</taxon>
        <taxon>Pezizomycetes</taxon>
        <taxon>Pezizales</taxon>
        <taxon>Pezizaceae</taxon>
        <taxon>Terfezia</taxon>
    </lineage>
</organism>
<reference evidence="1 2" key="1">
    <citation type="journal article" date="2018" name="Nat. Ecol. Evol.">
        <title>Pezizomycetes genomes reveal the molecular basis of ectomycorrhizal truffle lifestyle.</title>
        <authorList>
            <person name="Murat C."/>
            <person name="Payen T."/>
            <person name="Noel B."/>
            <person name="Kuo A."/>
            <person name="Morin E."/>
            <person name="Chen J."/>
            <person name="Kohler A."/>
            <person name="Krizsan K."/>
            <person name="Balestrini R."/>
            <person name="Da Silva C."/>
            <person name="Montanini B."/>
            <person name="Hainaut M."/>
            <person name="Levati E."/>
            <person name="Barry K.W."/>
            <person name="Belfiori B."/>
            <person name="Cichocki N."/>
            <person name="Clum A."/>
            <person name="Dockter R.B."/>
            <person name="Fauchery L."/>
            <person name="Guy J."/>
            <person name="Iotti M."/>
            <person name="Le Tacon F."/>
            <person name="Lindquist E.A."/>
            <person name="Lipzen A."/>
            <person name="Malagnac F."/>
            <person name="Mello A."/>
            <person name="Molinier V."/>
            <person name="Miyauchi S."/>
            <person name="Poulain J."/>
            <person name="Riccioni C."/>
            <person name="Rubini A."/>
            <person name="Sitrit Y."/>
            <person name="Splivallo R."/>
            <person name="Traeger S."/>
            <person name="Wang M."/>
            <person name="Zifcakova L."/>
            <person name="Wipf D."/>
            <person name="Zambonelli A."/>
            <person name="Paolocci F."/>
            <person name="Nowrousian M."/>
            <person name="Ottonello S."/>
            <person name="Baldrian P."/>
            <person name="Spatafora J.W."/>
            <person name="Henrissat B."/>
            <person name="Nagy L.G."/>
            <person name="Aury J.M."/>
            <person name="Wincker P."/>
            <person name="Grigoriev I.V."/>
            <person name="Bonfante P."/>
            <person name="Martin F.M."/>
        </authorList>
    </citation>
    <scope>NUCLEOTIDE SEQUENCE [LARGE SCALE GENOMIC DNA]</scope>
    <source>
        <strain evidence="1 2">ATCC MYA-4762</strain>
    </source>
</reference>
<protein>
    <submittedName>
        <fullName evidence="1">Uncharacterized protein</fullName>
    </submittedName>
</protein>